<name>A0ABD1L575_9FABA</name>
<dbReference type="EMBL" id="JBGMDY010000011">
    <property type="protein sequence ID" value="KAL2318664.1"/>
    <property type="molecule type" value="Genomic_DNA"/>
</dbReference>
<accession>A0ABD1L575</accession>
<keyword evidence="1" id="KW-0175">Coiled coil</keyword>
<proteinExistence type="predicted"/>
<feature type="region of interest" description="Disordered" evidence="2">
    <location>
        <begin position="206"/>
        <end position="240"/>
    </location>
</feature>
<evidence type="ECO:0000256" key="3">
    <source>
        <dbReference type="SAM" id="SignalP"/>
    </source>
</evidence>
<evidence type="ECO:0000256" key="1">
    <source>
        <dbReference type="SAM" id="Coils"/>
    </source>
</evidence>
<evidence type="ECO:0000256" key="2">
    <source>
        <dbReference type="SAM" id="MobiDB-lite"/>
    </source>
</evidence>
<comment type="caution">
    <text evidence="4">The sequence shown here is derived from an EMBL/GenBank/DDBJ whole genome shotgun (WGS) entry which is preliminary data.</text>
</comment>
<dbReference type="Proteomes" id="UP001603857">
    <property type="component" value="Unassembled WGS sequence"/>
</dbReference>
<dbReference type="AlphaFoldDB" id="A0ABD1L575"/>
<feature type="chain" id="PRO_5044877340" evidence="3">
    <location>
        <begin position="32"/>
        <end position="240"/>
    </location>
</feature>
<keyword evidence="5" id="KW-1185">Reference proteome</keyword>
<keyword evidence="3" id="KW-0732">Signal</keyword>
<evidence type="ECO:0000313" key="5">
    <source>
        <dbReference type="Proteomes" id="UP001603857"/>
    </source>
</evidence>
<organism evidence="4 5">
    <name type="scientific">Flemingia macrophylla</name>
    <dbReference type="NCBI Taxonomy" id="520843"/>
    <lineage>
        <taxon>Eukaryota</taxon>
        <taxon>Viridiplantae</taxon>
        <taxon>Streptophyta</taxon>
        <taxon>Embryophyta</taxon>
        <taxon>Tracheophyta</taxon>
        <taxon>Spermatophyta</taxon>
        <taxon>Magnoliopsida</taxon>
        <taxon>eudicotyledons</taxon>
        <taxon>Gunneridae</taxon>
        <taxon>Pentapetalae</taxon>
        <taxon>rosids</taxon>
        <taxon>fabids</taxon>
        <taxon>Fabales</taxon>
        <taxon>Fabaceae</taxon>
        <taxon>Papilionoideae</taxon>
        <taxon>50 kb inversion clade</taxon>
        <taxon>NPAAA clade</taxon>
        <taxon>indigoferoid/millettioid clade</taxon>
        <taxon>Phaseoleae</taxon>
        <taxon>Flemingia</taxon>
    </lineage>
</organism>
<feature type="signal peptide" evidence="3">
    <location>
        <begin position="1"/>
        <end position="31"/>
    </location>
</feature>
<feature type="coiled-coil region" evidence="1">
    <location>
        <begin position="168"/>
        <end position="205"/>
    </location>
</feature>
<evidence type="ECO:0000313" key="4">
    <source>
        <dbReference type="EMBL" id="KAL2318664.1"/>
    </source>
</evidence>
<reference evidence="4 5" key="1">
    <citation type="submission" date="2024-08" db="EMBL/GenBank/DDBJ databases">
        <title>Insights into the chromosomal genome structure of Flemingia macrophylla.</title>
        <authorList>
            <person name="Ding Y."/>
            <person name="Zhao Y."/>
            <person name="Bi W."/>
            <person name="Wu M."/>
            <person name="Zhao G."/>
            <person name="Gong Y."/>
            <person name="Li W."/>
            <person name="Zhang P."/>
        </authorList>
    </citation>
    <scope>NUCLEOTIDE SEQUENCE [LARGE SCALE GENOMIC DNA]</scope>
    <source>
        <strain evidence="4">DYQJB</strain>
        <tissue evidence="4">Leaf</tissue>
    </source>
</reference>
<sequence length="240" mass="26707">MSLWWGLGLGLGIRVRKRLWVVLFYYGLVMGKRLNPRDEGLVVLILSRIGIDYINPFDASSRIKYFVLPEFIAQERCVPFASSPATVHVFAHKCCYLLLSHVYGSVNSLLTFDLQEKLQDKLQNCSENEAFLRVCGKKHPGYVRGMGLGVSPSQVIGSSSRATSSTTSFESNERIEQMQAEINSLKAQVAEVDVLKQQIAFLMQRANRDQTPDLESPINKRSSEGSHIPEGPGGDSPAMI</sequence>
<gene>
    <name evidence="4" type="ORF">Fmac_032540</name>
</gene>
<protein>
    <submittedName>
        <fullName evidence="4">Uncharacterized protein</fullName>
    </submittedName>
</protein>